<dbReference type="RefSeq" id="WP_148819663.1">
    <property type="nucleotide sequence ID" value="NZ_CP043046.1"/>
</dbReference>
<evidence type="ECO:0000313" key="14">
    <source>
        <dbReference type="EMBL" id="QEI09481.1"/>
    </source>
</evidence>
<evidence type="ECO:0000256" key="7">
    <source>
        <dbReference type="ARBA" id="ARBA00022777"/>
    </source>
</evidence>
<keyword evidence="5" id="KW-0808">Transferase</keyword>
<dbReference type="InterPro" id="IPR003594">
    <property type="entry name" value="HATPase_dom"/>
</dbReference>
<sequence>MLAPLFLLWPMSVAITYVVAQAIANAPYDRGLANNVLVLAQQVRQVDGRASLRLPLPATDMLRADATDSVFYLVLGSRGEHLGGDRELPLPPELEPPLPGVIQYRDDVLRGFGIRIAYTWVDLRGTDGAQPALVQVAETLEKRAQLANEIIKGVIIPQFIVLPVAVLLVWFGLSRGIAPLNALQARLRARRPDDLSPINEREAPQEIAPLVAAMNDLLARQAANVQAQRRFVADAAHQMKTPLAGLRTQAELALRNASPEDMQASLRQLITSSERTTRLVNQLLALARAEDPGRSRAGFVDVDMQGIARDQTLNWVAEAMNRQIDLGLESDETPLQVEGNPLLLAELLNNLIDNALRYTPAGGTVTVRLYGEGDQVVLEVDDSGPGIPESERLRVFDRFYRILGTTADGSGLGLAIVREIALRHGGSVTIAGNSQEPQSNQPGTRMITRFPRFLPSA</sequence>
<dbReference type="PROSITE" id="PS50109">
    <property type="entry name" value="HIS_KIN"/>
    <property type="match status" value="1"/>
</dbReference>
<dbReference type="SMART" id="SM00388">
    <property type="entry name" value="HisKA"/>
    <property type="match status" value="1"/>
</dbReference>
<evidence type="ECO:0000313" key="15">
    <source>
        <dbReference type="Proteomes" id="UP000325161"/>
    </source>
</evidence>
<dbReference type="InterPro" id="IPR003660">
    <property type="entry name" value="HAMP_dom"/>
</dbReference>
<evidence type="ECO:0000256" key="10">
    <source>
        <dbReference type="ARBA" id="ARBA00023136"/>
    </source>
</evidence>
<dbReference type="OrthoDB" id="8554694at2"/>
<dbReference type="Proteomes" id="UP000325161">
    <property type="component" value="Chromosome"/>
</dbReference>
<comment type="catalytic activity">
    <reaction evidence="1">
        <text>ATP + protein L-histidine = ADP + protein N-phospho-L-histidine.</text>
        <dbReference type="EC" id="2.7.13.3"/>
    </reaction>
</comment>
<dbReference type="InterPro" id="IPR003661">
    <property type="entry name" value="HisK_dim/P_dom"/>
</dbReference>
<dbReference type="InterPro" id="IPR036097">
    <property type="entry name" value="HisK_dim/P_sf"/>
</dbReference>
<dbReference type="InterPro" id="IPR050428">
    <property type="entry name" value="TCS_sensor_his_kinase"/>
</dbReference>
<reference evidence="14 15" key="1">
    <citation type="submission" date="2019-08" db="EMBL/GenBank/DDBJ databases">
        <title>Amphibian skin-associated Pigmentiphaga: genome sequence and occurrence across geography and hosts.</title>
        <authorList>
            <person name="Bletz M.C."/>
            <person name="Bunk B."/>
            <person name="Sproeer C."/>
            <person name="Biwer P."/>
            <person name="Reiter S."/>
            <person name="Rabemananjara F.C.E."/>
            <person name="Schulz S."/>
            <person name="Overmann J."/>
            <person name="Vences M."/>
        </authorList>
    </citation>
    <scope>NUCLEOTIDE SEQUENCE [LARGE SCALE GENOMIC DNA]</scope>
    <source>
        <strain evidence="14 15">Mada1488</strain>
    </source>
</reference>
<dbReference type="Pfam" id="PF02518">
    <property type="entry name" value="HATPase_c"/>
    <property type="match status" value="1"/>
</dbReference>
<dbReference type="SUPFAM" id="SSF47384">
    <property type="entry name" value="Homodimeric domain of signal transducing histidine kinase"/>
    <property type="match status" value="1"/>
</dbReference>
<keyword evidence="9" id="KW-0902">Two-component regulatory system</keyword>
<gene>
    <name evidence="14" type="ORF">FXN63_21385</name>
</gene>
<keyword evidence="7" id="KW-0418">Kinase</keyword>
<dbReference type="Pfam" id="PF00512">
    <property type="entry name" value="HisKA"/>
    <property type="match status" value="1"/>
</dbReference>
<proteinExistence type="predicted"/>
<keyword evidence="8 11" id="KW-1133">Transmembrane helix</keyword>
<keyword evidence="6 11" id="KW-0812">Transmembrane</keyword>
<dbReference type="Gene3D" id="1.10.287.130">
    <property type="match status" value="1"/>
</dbReference>
<keyword evidence="15" id="KW-1185">Reference proteome</keyword>
<dbReference type="SMART" id="SM00387">
    <property type="entry name" value="HATPase_c"/>
    <property type="match status" value="1"/>
</dbReference>
<name>A0A5C0B8C5_9BURK</name>
<feature type="transmembrane region" description="Helical" evidence="11">
    <location>
        <begin position="155"/>
        <end position="173"/>
    </location>
</feature>
<dbReference type="Gene3D" id="3.30.565.10">
    <property type="entry name" value="Histidine kinase-like ATPase, C-terminal domain"/>
    <property type="match status" value="1"/>
</dbReference>
<dbReference type="SUPFAM" id="SSF55874">
    <property type="entry name" value="ATPase domain of HSP90 chaperone/DNA topoisomerase II/histidine kinase"/>
    <property type="match status" value="1"/>
</dbReference>
<dbReference type="EMBL" id="CP043046">
    <property type="protein sequence ID" value="QEI09481.1"/>
    <property type="molecule type" value="Genomic_DNA"/>
</dbReference>
<evidence type="ECO:0000256" key="5">
    <source>
        <dbReference type="ARBA" id="ARBA00022679"/>
    </source>
</evidence>
<dbReference type="CDD" id="cd00082">
    <property type="entry name" value="HisKA"/>
    <property type="match status" value="1"/>
</dbReference>
<protein>
    <recommendedName>
        <fullName evidence="3">histidine kinase</fullName>
        <ecNumber evidence="3">2.7.13.3</ecNumber>
    </recommendedName>
</protein>
<dbReference type="KEGG" id="pacr:FXN63_21385"/>
<dbReference type="Pfam" id="PF08521">
    <property type="entry name" value="2CSK_N"/>
    <property type="match status" value="1"/>
</dbReference>
<evidence type="ECO:0000256" key="8">
    <source>
        <dbReference type="ARBA" id="ARBA00022989"/>
    </source>
</evidence>
<evidence type="ECO:0000256" key="11">
    <source>
        <dbReference type="SAM" id="Phobius"/>
    </source>
</evidence>
<evidence type="ECO:0000256" key="1">
    <source>
        <dbReference type="ARBA" id="ARBA00000085"/>
    </source>
</evidence>
<dbReference type="PROSITE" id="PS50885">
    <property type="entry name" value="HAMP"/>
    <property type="match status" value="1"/>
</dbReference>
<evidence type="ECO:0000256" key="3">
    <source>
        <dbReference type="ARBA" id="ARBA00012438"/>
    </source>
</evidence>
<feature type="domain" description="HAMP" evidence="13">
    <location>
        <begin position="174"/>
        <end position="226"/>
    </location>
</feature>
<dbReference type="PRINTS" id="PR00344">
    <property type="entry name" value="BCTRLSENSOR"/>
</dbReference>
<dbReference type="InterPro" id="IPR036890">
    <property type="entry name" value="HATPase_C_sf"/>
</dbReference>
<evidence type="ECO:0000256" key="6">
    <source>
        <dbReference type="ARBA" id="ARBA00022692"/>
    </source>
</evidence>
<dbReference type="CDD" id="cd00075">
    <property type="entry name" value="HATPase"/>
    <property type="match status" value="1"/>
</dbReference>
<dbReference type="InterPro" id="IPR004358">
    <property type="entry name" value="Sig_transdc_His_kin-like_C"/>
</dbReference>
<dbReference type="EC" id="2.7.13.3" evidence="3"/>
<dbReference type="PANTHER" id="PTHR45436">
    <property type="entry name" value="SENSOR HISTIDINE KINASE YKOH"/>
    <property type="match status" value="1"/>
</dbReference>
<dbReference type="GO" id="GO:0005886">
    <property type="term" value="C:plasma membrane"/>
    <property type="evidence" value="ECO:0007669"/>
    <property type="project" value="TreeGrafter"/>
</dbReference>
<feature type="domain" description="Histidine kinase" evidence="12">
    <location>
        <begin position="234"/>
        <end position="454"/>
    </location>
</feature>
<evidence type="ECO:0000256" key="2">
    <source>
        <dbReference type="ARBA" id="ARBA00004370"/>
    </source>
</evidence>
<keyword evidence="10 11" id="KW-0472">Membrane</keyword>
<evidence type="ECO:0000259" key="12">
    <source>
        <dbReference type="PROSITE" id="PS50109"/>
    </source>
</evidence>
<keyword evidence="4" id="KW-0597">Phosphoprotein</keyword>
<dbReference type="AlphaFoldDB" id="A0A5C0B8C5"/>
<dbReference type="GO" id="GO:0000155">
    <property type="term" value="F:phosphorelay sensor kinase activity"/>
    <property type="evidence" value="ECO:0007669"/>
    <property type="project" value="InterPro"/>
</dbReference>
<evidence type="ECO:0000259" key="13">
    <source>
        <dbReference type="PROSITE" id="PS50885"/>
    </source>
</evidence>
<evidence type="ECO:0000256" key="9">
    <source>
        <dbReference type="ARBA" id="ARBA00023012"/>
    </source>
</evidence>
<accession>A0A5C0B8C5</accession>
<dbReference type="InterPro" id="IPR005467">
    <property type="entry name" value="His_kinase_dom"/>
</dbReference>
<evidence type="ECO:0000256" key="4">
    <source>
        <dbReference type="ARBA" id="ARBA00022553"/>
    </source>
</evidence>
<comment type="subcellular location">
    <subcellularLocation>
        <location evidence="2">Membrane</location>
    </subcellularLocation>
</comment>
<dbReference type="PANTHER" id="PTHR45436:SF1">
    <property type="entry name" value="SENSOR PROTEIN QSEC"/>
    <property type="match status" value="1"/>
</dbReference>
<dbReference type="InterPro" id="IPR013727">
    <property type="entry name" value="2CSK_N"/>
</dbReference>
<organism evidence="14 15">
    <name type="scientific">Pigmentiphaga aceris</name>
    <dbReference type="NCBI Taxonomy" id="1940612"/>
    <lineage>
        <taxon>Bacteria</taxon>
        <taxon>Pseudomonadati</taxon>
        <taxon>Pseudomonadota</taxon>
        <taxon>Betaproteobacteria</taxon>
        <taxon>Burkholderiales</taxon>
        <taxon>Alcaligenaceae</taxon>
        <taxon>Pigmentiphaga</taxon>
    </lineage>
</organism>